<organism evidence="2 3">
    <name type="scientific">Muraenolepis orangiensis</name>
    <name type="common">Patagonian moray cod</name>
    <dbReference type="NCBI Taxonomy" id="630683"/>
    <lineage>
        <taxon>Eukaryota</taxon>
        <taxon>Metazoa</taxon>
        <taxon>Chordata</taxon>
        <taxon>Craniata</taxon>
        <taxon>Vertebrata</taxon>
        <taxon>Euteleostomi</taxon>
        <taxon>Actinopterygii</taxon>
        <taxon>Neopterygii</taxon>
        <taxon>Teleostei</taxon>
        <taxon>Neoteleostei</taxon>
        <taxon>Acanthomorphata</taxon>
        <taxon>Zeiogadaria</taxon>
        <taxon>Gadariae</taxon>
        <taxon>Gadiformes</taxon>
        <taxon>Muraenolepidoidei</taxon>
        <taxon>Muraenolepididae</taxon>
        <taxon>Muraenolepis</taxon>
    </lineage>
</organism>
<dbReference type="AlphaFoldDB" id="A0A9Q0EDJ4"/>
<dbReference type="Proteomes" id="UP001148018">
    <property type="component" value="Unassembled WGS sequence"/>
</dbReference>
<feature type="compositionally biased region" description="Acidic residues" evidence="1">
    <location>
        <begin position="27"/>
        <end position="53"/>
    </location>
</feature>
<feature type="region of interest" description="Disordered" evidence="1">
    <location>
        <begin position="1"/>
        <end position="56"/>
    </location>
</feature>
<reference evidence="2" key="1">
    <citation type="submission" date="2022-07" db="EMBL/GenBank/DDBJ databases">
        <title>Chromosome-level genome of Muraenolepis orangiensis.</title>
        <authorList>
            <person name="Kim J."/>
        </authorList>
    </citation>
    <scope>NUCLEOTIDE SEQUENCE</scope>
    <source>
        <strain evidence="2">KU_S4_2022</strain>
        <tissue evidence="2">Muscle</tissue>
    </source>
</reference>
<sequence length="72" mass="7940">MAASSSNAEGTQLEDMEEEDAGIKEEMADEEEGMGVESSDDEEDDLSEDDKENEAEIQRLEEQCTLFDSCLG</sequence>
<evidence type="ECO:0000313" key="3">
    <source>
        <dbReference type="Proteomes" id="UP001148018"/>
    </source>
</evidence>
<evidence type="ECO:0000256" key="1">
    <source>
        <dbReference type="SAM" id="MobiDB-lite"/>
    </source>
</evidence>
<evidence type="ECO:0000313" key="2">
    <source>
        <dbReference type="EMBL" id="KAJ3603603.1"/>
    </source>
</evidence>
<feature type="compositionally biased region" description="Polar residues" evidence="1">
    <location>
        <begin position="1"/>
        <end position="10"/>
    </location>
</feature>
<comment type="caution">
    <text evidence="2">The sequence shown here is derived from an EMBL/GenBank/DDBJ whole genome shotgun (WGS) entry which is preliminary data.</text>
</comment>
<gene>
    <name evidence="2" type="ORF">NHX12_028348</name>
</gene>
<accession>A0A9Q0EDJ4</accession>
<keyword evidence="3" id="KW-1185">Reference proteome</keyword>
<name>A0A9Q0EDJ4_9TELE</name>
<proteinExistence type="predicted"/>
<dbReference type="EMBL" id="JANIIK010000044">
    <property type="protein sequence ID" value="KAJ3603603.1"/>
    <property type="molecule type" value="Genomic_DNA"/>
</dbReference>
<protein>
    <submittedName>
        <fullName evidence="2">Uncharacterized protein</fullName>
    </submittedName>
</protein>